<reference evidence="14" key="1">
    <citation type="submission" date="2018-06" db="EMBL/GenBank/DDBJ databases">
        <authorList>
            <person name="Ashton P.M."/>
            <person name="Dallman T."/>
            <person name="Nair S."/>
            <person name="De Pinna E."/>
            <person name="Peters T."/>
            <person name="Grant K."/>
        </authorList>
    </citation>
    <scope>NUCLEOTIDE SEQUENCE [LARGE SCALE GENOMIC DNA]</scope>
    <source>
        <strain evidence="14">160804</strain>
    </source>
</reference>
<keyword evidence="6 11" id="KW-0055">Arginine biosynthesis</keyword>
<accession>A0A5U9VTM8</accession>
<dbReference type="InterPro" id="IPR036251">
    <property type="entry name" value="Arg_repress_C_sf"/>
</dbReference>
<dbReference type="SUPFAM" id="SSF55252">
    <property type="entry name" value="C-terminal domain of arginine repressor"/>
    <property type="match status" value="1"/>
</dbReference>
<dbReference type="GO" id="GO:0005737">
    <property type="term" value="C:cytoplasm"/>
    <property type="evidence" value="ECO:0007669"/>
    <property type="project" value="UniProtKB-SubCell"/>
</dbReference>
<gene>
    <name evidence="11" type="primary">argR</name>
    <name evidence="14" type="ORF">DQK32_24965</name>
</gene>
<dbReference type="HAMAP" id="MF_00173">
    <property type="entry name" value="Arg_repressor"/>
    <property type="match status" value="1"/>
</dbReference>
<dbReference type="UniPathway" id="UPA00068"/>
<dbReference type="PRINTS" id="PR01467">
    <property type="entry name" value="ARGREPRESSOR"/>
</dbReference>
<evidence type="ECO:0000256" key="10">
    <source>
        <dbReference type="ARBA" id="ARBA00023163"/>
    </source>
</evidence>
<dbReference type="GO" id="GO:0034618">
    <property type="term" value="F:arginine binding"/>
    <property type="evidence" value="ECO:0007669"/>
    <property type="project" value="InterPro"/>
</dbReference>
<dbReference type="PANTHER" id="PTHR34471:SF1">
    <property type="entry name" value="ARGININE REPRESSOR"/>
    <property type="match status" value="1"/>
</dbReference>
<evidence type="ECO:0000256" key="5">
    <source>
        <dbReference type="ARBA" id="ARBA00022490"/>
    </source>
</evidence>
<evidence type="ECO:0000256" key="4">
    <source>
        <dbReference type="ARBA" id="ARBA00021148"/>
    </source>
</evidence>
<sequence length="170" mass="19105">MEKKKVPSWINEQQRLTLCRKLIMTGQYSSQEEIRSELKKAGYKRISQSSVSRMLTMLGVIKIRNARGIQVYSLHRRADADSVSSVLSKPLIATVVSVEHNNKFILVNTTKGCGRVIASFIESCCLPEVLGVISVSNVVWIAPRNTDDIIFLYQKLNVLLKNRELLPASS</sequence>
<dbReference type="GO" id="GO:0003700">
    <property type="term" value="F:DNA-binding transcription factor activity"/>
    <property type="evidence" value="ECO:0007669"/>
    <property type="project" value="UniProtKB-UniRule"/>
</dbReference>
<dbReference type="Gene3D" id="1.10.10.10">
    <property type="entry name" value="Winged helix-like DNA-binding domain superfamily/Winged helix DNA-binding domain"/>
    <property type="match status" value="1"/>
</dbReference>
<dbReference type="SUPFAM" id="SSF46785">
    <property type="entry name" value="Winged helix' DNA-binding domain"/>
    <property type="match status" value="1"/>
</dbReference>
<dbReference type="InterPro" id="IPR020900">
    <property type="entry name" value="Arg_repress_DNA-bd"/>
</dbReference>
<dbReference type="Gene3D" id="3.30.1360.40">
    <property type="match status" value="1"/>
</dbReference>
<comment type="subcellular location">
    <subcellularLocation>
        <location evidence="1 11">Cytoplasm</location>
    </subcellularLocation>
</comment>
<comment type="caution">
    <text evidence="14">The sequence shown here is derived from an EMBL/GenBank/DDBJ whole genome shotgun (WGS) entry which is preliminary data.</text>
</comment>
<dbReference type="PANTHER" id="PTHR34471">
    <property type="entry name" value="ARGININE REPRESSOR"/>
    <property type="match status" value="1"/>
</dbReference>
<dbReference type="GO" id="GO:0051259">
    <property type="term" value="P:protein complex oligomerization"/>
    <property type="evidence" value="ECO:0007669"/>
    <property type="project" value="InterPro"/>
</dbReference>
<dbReference type="InterPro" id="IPR036388">
    <property type="entry name" value="WH-like_DNA-bd_sf"/>
</dbReference>
<feature type="domain" description="Arginine repressor DNA-binding" evidence="12">
    <location>
        <begin position="10"/>
        <end position="75"/>
    </location>
</feature>
<dbReference type="GO" id="GO:0003677">
    <property type="term" value="F:DNA binding"/>
    <property type="evidence" value="ECO:0007669"/>
    <property type="project" value="UniProtKB-KW"/>
</dbReference>
<keyword evidence="9 11" id="KW-0238">DNA-binding</keyword>
<dbReference type="InterPro" id="IPR020899">
    <property type="entry name" value="Arg_repress_C"/>
</dbReference>
<keyword evidence="8 11" id="KW-0805">Transcription regulation</keyword>
<feature type="domain" description="Arginine repressor C-terminal" evidence="13">
    <location>
        <begin position="94"/>
        <end position="156"/>
    </location>
</feature>
<evidence type="ECO:0000259" key="12">
    <source>
        <dbReference type="Pfam" id="PF01316"/>
    </source>
</evidence>
<proteinExistence type="inferred from homology"/>
<comment type="function">
    <text evidence="11">Regulates arginine biosynthesis genes.</text>
</comment>
<evidence type="ECO:0000256" key="8">
    <source>
        <dbReference type="ARBA" id="ARBA00023015"/>
    </source>
</evidence>
<dbReference type="Proteomes" id="UP000839885">
    <property type="component" value="Unassembled WGS sequence"/>
</dbReference>
<evidence type="ECO:0000256" key="2">
    <source>
        <dbReference type="ARBA" id="ARBA00005040"/>
    </source>
</evidence>
<dbReference type="Pfam" id="PF01316">
    <property type="entry name" value="Arg_repressor"/>
    <property type="match status" value="1"/>
</dbReference>
<dbReference type="InterPro" id="IPR036390">
    <property type="entry name" value="WH_DNA-bd_sf"/>
</dbReference>
<keyword evidence="11" id="KW-0678">Repressor</keyword>
<dbReference type="GO" id="GO:1900079">
    <property type="term" value="P:regulation of arginine biosynthetic process"/>
    <property type="evidence" value="ECO:0007669"/>
    <property type="project" value="UniProtKB-UniRule"/>
</dbReference>
<dbReference type="Pfam" id="PF02863">
    <property type="entry name" value="Arg_repressor_C"/>
    <property type="match status" value="1"/>
</dbReference>
<dbReference type="GO" id="GO:0006526">
    <property type="term" value="P:L-arginine biosynthetic process"/>
    <property type="evidence" value="ECO:0007669"/>
    <property type="project" value="UniProtKB-UniPathway"/>
</dbReference>
<comment type="similarity">
    <text evidence="3 11">Belongs to the ArgR family.</text>
</comment>
<dbReference type="InterPro" id="IPR001669">
    <property type="entry name" value="Arg_repress"/>
</dbReference>
<evidence type="ECO:0000313" key="14">
    <source>
        <dbReference type="EMBL" id="EBS4549085.1"/>
    </source>
</evidence>
<evidence type="ECO:0000256" key="11">
    <source>
        <dbReference type="HAMAP-Rule" id="MF_00173"/>
    </source>
</evidence>
<evidence type="ECO:0000256" key="6">
    <source>
        <dbReference type="ARBA" id="ARBA00022571"/>
    </source>
</evidence>
<keyword evidence="7 11" id="KW-0028">Amino-acid biosynthesis</keyword>
<name>A0A5U9VTM8_SALNE</name>
<evidence type="ECO:0000256" key="3">
    <source>
        <dbReference type="ARBA" id="ARBA00008316"/>
    </source>
</evidence>
<protein>
    <recommendedName>
        <fullName evidence="4 11">Arginine repressor</fullName>
    </recommendedName>
</protein>
<keyword evidence="5 11" id="KW-0963">Cytoplasm</keyword>
<evidence type="ECO:0000256" key="9">
    <source>
        <dbReference type="ARBA" id="ARBA00023125"/>
    </source>
</evidence>
<keyword evidence="10 11" id="KW-0804">Transcription</keyword>
<organism evidence="14">
    <name type="scientific">Salmonella newport</name>
    <dbReference type="NCBI Taxonomy" id="108619"/>
    <lineage>
        <taxon>Bacteria</taxon>
        <taxon>Pseudomonadati</taxon>
        <taxon>Pseudomonadota</taxon>
        <taxon>Gammaproteobacteria</taxon>
        <taxon>Enterobacterales</taxon>
        <taxon>Enterobacteriaceae</taxon>
        <taxon>Salmonella</taxon>
    </lineage>
</organism>
<evidence type="ECO:0000256" key="7">
    <source>
        <dbReference type="ARBA" id="ARBA00022605"/>
    </source>
</evidence>
<evidence type="ECO:0000259" key="13">
    <source>
        <dbReference type="Pfam" id="PF02863"/>
    </source>
</evidence>
<dbReference type="EMBL" id="AAGVNP010000235">
    <property type="protein sequence ID" value="EBS4549085.1"/>
    <property type="molecule type" value="Genomic_DNA"/>
</dbReference>
<evidence type="ECO:0000256" key="1">
    <source>
        <dbReference type="ARBA" id="ARBA00004496"/>
    </source>
</evidence>
<dbReference type="AlphaFoldDB" id="A0A5U9VTM8"/>
<comment type="pathway">
    <text evidence="2 11">Amino-acid biosynthesis; L-arginine biosynthesis [regulation].</text>
</comment>